<feature type="transmembrane region" description="Helical" evidence="2">
    <location>
        <begin position="123"/>
        <end position="143"/>
    </location>
</feature>
<gene>
    <name evidence="3" type="ORF">BAQU_1314</name>
</gene>
<keyword evidence="2" id="KW-0472">Membrane</keyword>
<keyword evidence="4" id="KW-1185">Reference proteome</keyword>
<protein>
    <submittedName>
        <fullName evidence="3">Uncharacterized protein</fullName>
    </submittedName>
</protein>
<keyword evidence="2" id="KW-0812">Transmembrane</keyword>
<proteinExistence type="predicted"/>
<evidence type="ECO:0000256" key="1">
    <source>
        <dbReference type="SAM" id="MobiDB-lite"/>
    </source>
</evidence>
<sequence length="221" mass="24396">MLGESARNAASIATTPVAARCKTVPMLFTYLYIAAMFALTVAGVGTVIWIAMKYRPKYSAAVALRNLHKEQLTYHNPNQVESTLGDLDDQAMRLSEEELDAEIALITKLNGNSRHLGVVMKRILYSFIALLAMVCAIFAPSAIGPRLAIIAIALLCACAFVFLGVMPMVRMLKDNARLSQQFEEWAESHPQYCVPERRRTGQQTISSDDATATAQVGWQER</sequence>
<evidence type="ECO:0000256" key="2">
    <source>
        <dbReference type="SAM" id="Phobius"/>
    </source>
</evidence>
<name>A0A261G735_9BIFI</name>
<keyword evidence="2" id="KW-1133">Transmembrane helix</keyword>
<dbReference type="EMBL" id="MWXA01000005">
    <property type="protein sequence ID" value="OZG67241.1"/>
    <property type="molecule type" value="Genomic_DNA"/>
</dbReference>
<reference evidence="3 4" key="1">
    <citation type="journal article" date="2017" name="BMC Genomics">
        <title>Comparative genomic and phylogenomic analyses of the Bifidobacteriaceae family.</title>
        <authorList>
            <person name="Lugli G.A."/>
            <person name="Milani C."/>
            <person name="Turroni F."/>
            <person name="Duranti S."/>
            <person name="Mancabelli L."/>
            <person name="Mangifesta M."/>
            <person name="Ferrario C."/>
            <person name="Modesto M."/>
            <person name="Mattarelli P."/>
            <person name="Jiri K."/>
            <person name="van Sinderen D."/>
            <person name="Ventura M."/>
        </authorList>
    </citation>
    <scope>NUCLEOTIDE SEQUENCE [LARGE SCALE GENOMIC DNA]</scope>
    <source>
        <strain evidence="3 4">LMG 28769</strain>
    </source>
</reference>
<evidence type="ECO:0000313" key="4">
    <source>
        <dbReference type="Proteomes" id="UP000216451"/>
    </source>
</evidence>
<comment type="caution">
    <text evidence="3">The sequence shown here is derived from an EMBL/GenBank/DDBJ whole genome shotgun (WGS) entry which is preliminary data.</text>
</comment>
<accession>A0A261G735</accession>
<feature type="transmembrane region" description="Helical" evidence="2">
    <location>
        <begin position="149"/>
        <end position="169"/>
    </location>
</feature>
<organism evidence="3 4">
    <name type="scientific">Bifidobacterium aquikefiri</name>
    <dbReference type="NCBI Taxonomy" id="1653207"/>
    <lineage>
        <taxon>Bacteria</taxon>
        <taxon>Bacillati</taxon>
        <taxon>Actinomycetota</taxon>
        <taxon>Actinomycetes</taxon>
        <taxon>Bifidobacteriales</taxon>
        <taxon>Bifidobacteriaceae</taxon>
        <taxon>Bifidobacterium</taxon>
    </lineage>
</organism>
<feature type="compositionally biased region" description="Polar residues" evidence="1">
    <location>
        <begin position="201"/>
        <end position="221"/>
    </location>
</feature>
<dbReference type="Proteomes" id="UP000216451">
    <property type="component" value="Unassembled WGS sequence"/>
</dbReference>
<feature type="region of interest" description="Disordered" evidence="1">
    <location>
        <begin position="198"/>
        <end position="221"/>
    </location>
</feature>
<evidence type="ECO:0000313" key="3">
    <source>
        <dbReference type="EMBL" id="OZG67241.1"/>
    </source>
</evidence>
<feature type="transmembrane region" description="Helical" evidence="2">
    <location>
        <begin position="30"/>
        <end position="51"/>
    </location>
</feature>
<dbReference type="AlphaFoldDB" id="A0A261G735"/>